<comment type="similarity">
    <text evidence="5">Belongs to the laat-1 family.</text>
</comment>
<name>A0A5J5F583_9PEZI</name>
<dbReference type="SMART" id="SM00679">
    <property type="entry name" value="CTNS"/>
    <property type="match status" value="2"/>
</dbReference>
<dbReference type="GO" id="GO:0034488">
    <property type="term" value="P:basic amino acid transmembrane export from vacuole"/>
    <property type="evidence" value="ECO:0007669"/>
    <property type="project" value="TreeGrafter"/>
</dbReference>
<feature type="transmembrane region" description="Helical" evidence="8">
    <location>
        <begin position="187"/>
        <end position="208"/>
    </location>
</feature>
<comment type="subcellular location">
    <subcellularLocation>
        <location evidence="1">Membrane</location>
        <topology evidence="1">Multi-pass membrane protein</topology>
    </subcellularLocation>
</comment>
<feature type="compositionally biased region" description="Basic residues" evidence="7">
    <location>
        <begin position="165"/>
        <end position="184"/>
    </location>
</feature>
<dbReference type="PANTHER" id="PTHR16201">
    <property type="entry name" value="SEVEN TRANSMEMBRANE PROTEIN 1-RELATED"/>
    <property type="match status" value="1"/>
</dbReference>
<keyword evidence="10" id="KW-1185">Reference proteome</keyword>
<dbReference type="FunFam" id="1.20.1280.290:FF:000009">
    <property type="entry name" value="PQ loop repeat family protein"/>
    <property type="match status" value="1"/>
</dbReference>
<evidence type="ECO:0000256" key="3">
    <source>
        <dbReference type="ARBA" id="ARBA00022989"/>
    </source>
</evidence>
<dbReference type="Proteomes" id="UP000326924">
    <property type="component" value="Unassembled WGS sequence"/>
</dbReference>
<evidence type="ECO:0000256" key="5">
    <source>
        <dbReference type="ARBA" id="ARBA00038039"/>
    </source>
</evidence>
<evidence type="ECO:0000313" key="9">
    <source>
        <dbReference type="EMBL" id="KAA8911752.1"/>
    </source>
</evidence>
<proteinExistence type="inferred from homology"/>
<dbReference type="InterPro" id="IPR006603">
    <property type="entry name" value="PQ-loop_rpt"/>
</dbReference>
<comment type="caution">
    <text evidence="9">The sequence shown here is derived from an EMBL/GenBank/DDBJ whole genome shotgun (WGS) entry which is preliminary data.</text>
</comment>
<evidence type="ECO:0000256" key="7">
    <source>
        <dbReference type="SAM" id="MobiDB-lite"/>
    </source>
</evidence>
<sequence>MSSKVPYVPPDLPPHCVPETPLLVLISQTFGTCIPSYLALLSTTAGCLSILSWLFAQMPQIWKNYRRGSVDGLSLGFLAIWLAGDICNFLGALWTDQMWFQQVVGGYYVFVDIVLVSQYFYFTAVNPAPSLIDGYSLRYDDSIDDDGDGSDDSYLVDSETETERKKKKSRSASPRHVHHPRGRSRSLASTLIVVVSLMFHVAGASPISTMPTLETPDDGFTLQDLGGVLSWFSTLLYLSSRLPQLLLNFRRKSTSGLAISLFVAAFFGNLFYSLSLLLNPLGHYDYPPYGGGGLAGKDGNDHLEWWARTLPFFLGASGVLGLDAAVGWQWLTWGERLPEDESDVFDGEEEDDECFSGTRWNRWWPWNGWFEDFEEVERKPLVDERSVQQYGSSSRDQTS</sequence>
<feature type="transmembrane region" description="Helical" evidence="8">
    <location>
        <begin position="34"/>
        <end position="55"/>
    </location>
</feature>
<dbReference type="GO" id="GO:0015174">
    <property type="term" value="F:basic amino acid transmembrane transporter activity"/>
    <property type="evidence" value="ECO:0007669"/>
    <property type="project" value="TreeGrafter"/>
</dbReference>
<reference evidence="9 10" key="1">
    <citation type="submission" date="2019-09" db="EMBL/GenBank/DDBJ databases">
        <title>Draft genome of the ectomycorrhizal ascomycete Sphaerosporella brunnea.</title>
        <authorList>
            <consortium name="DOE Joint Genome Institute"/>
            <person name="Benucci G.M."/>
            <person name="Marozzi G."/>
            <person name="Antonielli L."/>
            <person name="Sanchez S."/>
            <person name="Marco P."/>
            <person name="Wang X."/>
            <person name="Falini L.B."/>
            <person name="Barry K."/>
            <person name="Haridas S."/>
            <person name="Lipzen A."/>
            <person name="Labutti K."/>
            <person name="Grigoriev I.V."/>
            <person name="Murat C."/>
            <person name="Martin F."/>
            <person name="Albertini E."/>
            <person name="Donnini D."/>
            <person name="Bonito G."/>
        </authorList>
    </citation>
    <scope>NUCLEOTIDE SEQUENCE [LARGE SCALE GENOMIC DNA]</scope>
    <source>
        <strain evidence="9 10">Sb_GMNB300</strain>
    </source>
</reference>
<gene>
    <name evidence="9" type="ORF">FN846DRAFT_934710</name>
</gene>
<keyword evidence="4 8" id="KW-0472">Membrane</keyword>
<accession>A0A5J5F583</accession>
<feature type="transmembrane region" description="Helical" evidence="8">
    <location>
        <begin position="100"/>
        <end position="122"/>
    </location>
</feature>
<evidence type="ECO:0000256" key="4">
    <source>
        <dbReference type="ARBA" id="ARBA00023136"/>
    </source>
</evidence>
<feature type="transmembrane region" description="Helical" evidence="8">
    <location>
        <begin position="259"/>
        <end position="278"/>
    </location>
</feature>
<keyword evidence="2 8" id="KW-0812">Transmembrane</keyword>
<feature type="transmembrane region" description="Helical" evidence="8">
    <location>
        <begin position="75"/>
        <end position="94"/>
    </location>
</feature>
<feature type="region of interest" description="Disordered" evidence="7">
    <location>
        <begin position="148"/>
        <end position="184"/>
    </location>
</feature>
<organism evidence="9 10">
    <name type="scientific">Sphaerosporella brunnea</name>
    <dbReference type="NCBI Taxonomy" id="1250544"/>
    <lineage>
        <taxon>Eukaryota</taxon>
        <taxon>Fungi</taxon>
        <taxon>Dikarya</taxon>
        <taxon>Ascomycota</taxon>
        <taxon>Pezizomycotina</taxon>
        <taxon>Pezizomycetes</taxon>
        <taxon>Pezizales</taxon>
        <taxon>Pyronemataceae</taxon>
        <taxon>Sphaerosporella</taxon>
    </lineage>
</organism>
<dbReference type="PANTHER" id="PTHR16201:SF34">
    <property type="entry name" value="LYSOSOMAL AMINO ACID TRANSPORTER 1"/>
    <property type="match status" value="1"/>
</dbReference>
<evidence type="ECO:0000256" key="2">
    <source>
        <dbReference type="ARBA" id="ARBA00022692"/>
    </source>
</evidence>
<evidence type="ECO:0000256" key="1">
    <source>
        <dbReference type="ARBA" id="ARBA00004141"/>
    </source>
</evidence>
<evidence type="ECO:0000256" key="8">
    <source>
        <dbReference type="SAM" id="Phobius"/>
    </source>
</evidence>
<dbReference type="Pfam" id="PF04193">
    <property type="entry name" value="PQ-loop"/>
    <property type="match status" value="2"/>
</dbReference>
<evidence type="ECO:0000313" key="10">
    <source>
        <dbReference type="Proteomes" id="UP000326924"/>
    </source>
</evidence>
<protein>
    <submittedName>
        <fullName evidence="9">PQ loop repeat protein</fullName>
    </submittedName>
</protein>
<dbReference type="InParanoid" id="A0A5J5F583"/>
<feature type="transmembrane region" description="Helical" evidence="8">
    <location>
        <begin position="220"/>
        <end position="238"/>
    </location>
</feature>
<keyword evidence="3 8" id="KW-1133">Transmembrane helix</keyword>
<dbReference type="OrthoDB" id="8048523at2759"/>
<dbReference type="AlphaFoldDB" id="A0A5J5F583"/>
<dbReference type="InterPro" id="IPR051415">
    <property type="entry name" value="LAAT-1"/>
</dbReference>
<evidence type="ECO:0000256" key="6">
    <source>
        <dbReference type="ARBA" id="ARBA00050768"/>
    </source>
</evidence>
<dbReference type="GO" id="GO:0000329">
    <property type="term" value="C:fungal-type vacuole membrane"/>
    <property type="evidence" value="ECO:0007669"/>
    <property type="project" value="TreeGrafter"/>
</dbReference>
<comment type="catalytic activity">
    <reaction evidence="6">
        <text>L-histidine(out) + L-arginine(in) = L-histidine(in) + L-arginine(out)</text>
        <dbReference type="Rhea" id="RHEA:71063"/>
        <dbReference type="ChEBI" id="CHEBI:32682"/>
        <dbReference type="ChEBI" id="CHEBI:57595"/>
    </reaction>
</comment>
<dbReference type="EMBL" id="VXIS01000032">
    <property type="protein sequence ID" value="KAA8911752.1"/>
    <property type="molecule type" value="Genomic_DNA"/>
</dbReference>
<dbReference type="Gene3D" id="1.20.1280.290">
    <property type="match status" value="2"/>
</dbReference>
<feature type="transmembrane region" description="Helical" evidence="8">
    <location>
        <begin position="310"/>
        <end position="331"/>
    </location>
</feature>